<proteinExistence type="predicted"/>
<accession>A0A157S9F3</accession>
<keyword evidence="2" id="KW-1185">Reference proteome</keyword>
<name>A0A157S9F3_9BORD</name>
<reference evidence="1 2" key="1">
    <citation type="submission" date="2016-04" db="EMBL/GenBank/DDBJ databases">
        <authorList>
            <consortium name="Pathogen Informatics"/>
        </authorList>
    </citation>
    <scope>NUCLEOTIDE SEQUENCE [LARGE SCALE GENOMIC DNA]</scope>
    <source>
        <strain evidence="1 2">H050680373</strain>
    </source>
</reference>
<dbReference type="Proteomes" id="UP000076848">
    <property type="component" value="Unassembled WGS sequence"/>
</dbReference>
<evidence type="ECO:0000313" key="2">
    <source>
        <dbReference type="Proteomes" id="UP000076848"/>
    </source>
</evidence>
<dbReference type="AlphaFoldDB" id="A0A157S9F3"/>
<gene>
    <name evidence="1" type="ORF">SAMEA3906486_01277</name>
</gene>
<sequence length="233" mass="26560">MLLPLNQHFDRGFGAVADAFKDSADSLSGDAVSVFTLNTHIPVSFLYRHAIELYFKSAIIIFHRRLNLPFGEMPSDGEPQLLVGKKWKPMYNVHQLQALYTYFQELFRDHSSFLTENTNTNWDFPKEFGSWIAEIEAIDSSSTFFRYPVTKHSERDKDKSIMRQADHTHLLDNINERTTPLKALLVLDQNYEVANAFSHDDTVAKANVSLLRKVAETLHGCHAALVGELTSGW</sequence>
<protein>
    <submittedName>
        <fullName evidence="1">Uncharacterized protein</fullName>
    </submittedName>
</protein>
<evidence type="ECO:0000313" key="1">
    <source>
        <dbReference type="EMBL" id="SAI67025.1"/>
    </source>
</evidence>
<organism evidence="1 2">
    <name type="scientific">Bordetella ansorpii</name>
    <dbReference type="NCBI Taxonomy" id="288768"/>
    <lineage>
        <taxon>Bacteria</taxon>
        <taxon>Pseudomonadati</taxon>
        <taxon>Pseudomonadota</taxon>
        <taxon>Betaproteobacteria</taxon>
        <taxon>Burkholderiales</taxon>
        <taxon>Alcaligenaceae</taxon>
        <taxon>Bordetella</taxon>
    </lineage>
</organism>
<dbReference type="EMBL" id="FKIF01000002">
    <property type="protein sequence ID" value="SAI67025.1"/>
    <property type="molecule type" value="Genomic_DNA"/>
</dbReference>